<dbReference type="InterPro" id="IPR014757">
    <property type="entry name" value="Tscrpt_reg_IclR_C"/>
</dbReference>
<evidence type="ECO:0000259" key="5">
    <source>
        <dbReference type="PROSITE" id="PS51078"/>
    </source>
</evidence>
<keyword evidence="3" id="KW-0804">Transcription</keyword>
<evidence type="ECO:0000313" key="7">
    <source>
        <dbReference type="Proteomes" id="UP001469365"/>
    </source>
</evidence>
<dbReference type="EMBL" id="JBBPCC010000020">
    <property type="protein sequence ID" value="MEK8131288.1"/>
    <property type="molecule type" value="Genomic_DNA"/>
</dbReference>
<keyword evidence="1" id="KW-0805">Transcription regulation</keyword>
<dbReference type="PROSITE" id="PS51077">
    <property type="entry name" value="HTH_ICLR"/>
    <property type="match status" value="1"/>
</dbReference>
<dbReference type="PANTHER" id="PTHR30136:SF24">
    <property type="entry name" value="HTH-TYPE TRANSCRIPTIONAL REPRESSOR ALLR"/>
    <property type="match status" value="1"/>
</dbReference>
<sequence>MNGTQALGRALDILFVLAEAGTTLTVSEIAERVAIPESSAYRFIQTLEQHGIVERKGKGRITLGLRIFDLARSLSGQIDRQLLIMARPVMEELTRRTDETSVLFIRSGLDAICIEHVKSRKLISVSLENGRVLPLDSGASGKVLLAYESEVLIGQAVAQKSPDRAKALRQELERIRHQGYSYTNGEFDPDAFAVGAPILDKQQRIVASLSVAGPNYRFHESHLPALAEETRTAAADISRQLGWPGI</sequence>
<proteinExistence type="predicted"/>
<evidence type="ECO:0000256" key="1">
    <source>
        <dbReference type="ARBA" id="ARBA00023015"/>
    </source>
</evidence>
<reference evidence="6 7" key="1">
    <citation type="submission" date="2024-04" db="EMBL/GenBank/DDBJ databases">
        <title>draft genome sequnece of Paenibacillus filicis.</title>
        <authorList>
            <person name="Kim D.-U."/>
        </authorList>
    </citation>
    <scope>NUCLEOTIDE SEQUENCE [LARGE SCALE GENOMIC DNA]</scope>
    <source>
        <strain evidence="6 7">KACC14197</strain>
    </source>
</reference>
<keyword evidence="7" id="KW-1185">Reference proteome</keyword>
<comment type="caution">
    <text evidence="6">The sequence shown here is derived from an EMBL/GenBank/DDBJ whole genome shotgun (WGS) entry which is preliminary data.</text>
</comment>
<evidence type="ECO:0000259" key="4">
    <source>
        <dbReference type="PROSITE" id="PS51077"/>
    </source>
</evidence>
<organism evidence="6 7">
    <name type="scientific">Paenibacillus filicis</name>
    <dbReference type="NCBI Taxonomy" id="669464"/>
    <lineage>
        <taxon>Bacteria</taxon>
        <taxon>Bacillati</taxon>
        <taxon>Bacillota</taxon>
        <taxon>Bacilli</taxon>
        <taxon>Bacillales</taxon>
        <taxon>Paenibacillaceae</taxon>
        <taxon>Paenibacillus</taxon>
    </lineage>
</organism>
<dbReference type="InterPro" id="IPR029016">
    <property type="entry name" value="GAF-like_dom_sf"/>
</dbReference>
<name>A0ABU9DQY0_9BACL</name>
<evidence type="ECO:0000313" key="6">
    <source>
        <dbReference type="EMBL" id="MEK8131288.1"/>
    </source>
</evidence>
<dbReference type="RefSeq" id="WP_341418423.1">
    <property type="nucleotide sequence ID" value="NZ_JBBPCC010000020.1"/>
</dbReference>
<dbReference type="InterPro" id="IPR005471">
    <property type="entry name" value="Tscrpt_reg_IclR_N"/>
</dbReference>
<evidence type="ECO:0000256" key="2">
    <source>
        <dbReference type="ARBA" id="ARBA00023125"/>
    </source>
</evidence>
<protein>
    <submittedName>
        <fullName evidence="6">IclR family transcriptional regulator</fullName>
    </submittedName>
</protein>
<dbReference type="InterPro" id="IPR036388">
    <property type="entry name" value="WH-like_DNA-bd_sf"/>
</dbReference>
<feature type="domain" description="HTH iclR-type" evidence="4">
    <location>
        <begin position="4"/>
        <end position="65"/>
    </location>
</feature>
<dbReference type="Pfam" id="PF09339">
    <property type="entry name" value="HTH_IclR"/>
    <property type="match status" value="1"/>
</dbReference>
<dbReference type="SUPFAM" id="SSF55781">
    <property type="entry name" value="GAF domain-like"/>
    <property type="match status" value="1"/>
</dbReference>
<dbReference type="InterPro" id="IPR050707">
    <property type="entry name" value="HTH_MetabolicPath_Reg"/>
</dbReference>
<dbReference type="Gene3D" id="1.10.10.10">
    <property type="entry name" value="Winged helix-like DNA-binding domain superfamily/Winged helix DNA-binding domain"/>
    <property type="match status" value="1"/>
</dbReference>
<dbReference type="PANTHER" id="PTHR30136">
    <property type="entry name" value="HELIX-TURN-HELIX TRANSCRIPTIONAL REGULATOR, ICLR FAMILY"/>
    <property type="match status" value="1"/>
</dbReference>
<dbReference type="InterPro" id="IPR036390">
    <property type="entry name" value="WH_DNA-bd_sf"/>
</dbReference>
<keyword evidence="2" id="KW-0238">DNA-binding</keyword>
<evidence type="ECO:0000256" key="3">
    <source>
        <dbReference type="ARBA" id="ARBA00023163"/>
    </source>
</evidence>
<dbReference type="SUPFAM" id="SSF46785">
    <property type="entry name" value="Winged helix' DNA-binding domain"/>
    <property type="match status" value="1"/>
</dbReference>
<dbReference type="Proteomes" id="UP001469365">
    <property type="component" value="Unassembled WGS sequence"/>
</dbReference>
<accession>A0ABU9DQY0</accession>
<dbReference type="SMART" id="SM00346">
    <property type="entry name" value="HTH_ICLR"/>
    <property type="match status" value="1"/>
</dbReference>
<dbReference type="PROSITE" id="PS51078">
    <property type="entry name" value="ICLR_ED"/>
    <property type="match status" value="1"/>
</dbReference>
<feature type="domain" description="IclR-ED" evidence="5">
    <location>
        <begin position="66"/>
        <end position="243"/>
    </location>
</feature>
<dbReference type="CDD" id="cd00090">
    <property type="entry name" value="HTH_ARSR"/>
    <property type="match status" value="1"/>
</dbReference>
<dbReference type="Gene3D" id="3.30.450.40">
    <property type="match status" value="1"/>
</dbReference>
<dbReference type="InterPro" id="IPR011991">
    <property type="entry name" value="ArsR-like_HTH"/>
</dbReference>
<dbReference type="Pfam" id="PF01614">
    <property type="entry name" value="IclR_C"/>
    <property type="match status" value="1"/>
</dbReference>
<gene>
    <name evidence="6" type="ORF">WMW72_25605</name>
</gene>